<dbReference type="SUPFAM" id="SSF52833">
    <property type="entry name" value="Thioredoxin-like"/>
    <property type="match status" value="1"/>
</dbReference>
<dbReference type="RefSeq" id="WP_052604156.1">
    <property type="nucleotide sequence ID" value="NZ_JXYS01000007.1"/>
</dbReference>
<dbReference type="EMBL" id="JXYS01000007">
    <property type="protein sequence ID" value="KJF18736.1"/>
    <property type="molecule type" value="Genomic_DNA"/>
</dbReference>
<keyword evidence="3" id="KW-1185">Reference proteome</keyword>
<name>A0A0D8HNM3_9ACTN</name>
<proteinExistence type="predicted"/>
<dbReference type="Proteomes" id="UP000032360">
    <property type="component" value="Unassembled WGS sequence"/>
</dbReference>
<dbReference type="InterPro" id="IPR001853">
    <property type="entry name" value="DSBA-like_thioredoxin_dom"/>
</dbReference>
<dbReference type="Pfam" id="PF01323">
    <property type="entry name" value="DSBA"/>
    <property type="match status" value="1"/>
</dbReference>
<dbReference type="STRING" id="1280514.AXFE_03450"/>
<dbReference type="PANTHER" id="PTHR13887:SF41">
    <property type="entry name" value="THIOREDOXIN SUPERFAMILY PROTEIN"/>
    <property type="match status" value="1"/>
</dbReference>
<evidence type="ECO:0000313" key="3">
    <source>
        <dbReference type="Proteomes" id="UP000032360"/>
    </source>
</evidence>
<dbReference type="PANTHER" id="PTHR13887">
    <property type="entry name" value="GLUTATHIONE S-TRANSFERASE KAPPA"/>
    <property type="match status" value="1"/>
</dbReference>
<accession>A0A0D8HNM3</accession>
<dbReference type="GO" id="GO:0016491">
    <property type="term" value="F:oxidoreductase activity"/>
    <property type="evidence" value="ECO:0007669"/>
    <property type="project" value="InterPro"/>
</dbReference>
<evidence type="ECO:0000259" key="1">
    <source>
        <dbReference type="Pfam" id="PF01323"/>
    </source>
</evidence>
<dbReference type="Gene3D" id="3.40.30.10">
    <property type="entry name" value="Glutaredoxin"/>
    <property type="match status" value="1"/>
</dbReference>
<feature type="domain" description="DSBA-like thioredoxin" evidence="1">
    <location>
        <begin position="3"/>
        <end position="204"/>
    </location>
</feature>
<dbReference type="InterPro" id="IPR036249">
    <property type="entry name" value="Thioredoxin-like_sf"/>
</dbReference>
<dbReference type="CDD" id="cd03024">
    <property type="entry name" value="DsbA_FrnE"/>
    <property type="match status" value="1"/>
</dbReference>
<comment type="caution">
    <text evidence="2">The sequence shown here is derived from an EMBL/GenBank/DDBJ whole genome shotgun (WGS) entry which is preliminary data.</text>
</comment>
<gene>
    <name evidence="2" type="ORF">AXFE_03450</name>
</gene>
<reference evidence="2 3" key="1">
    <citation type="submission" date="2015-01" db="EMBL/GenBank/DDBJ databases">
        <title>Draft genome of the acidophilic iron oxidizer Acidithrix ferrooxidans strain Py-F3.</title>
        <authorList>
            <person name="Poehlein A."/>
            <person name="Eisen S."/>
            <person name="Schloemann M."/>
            <person name="Johnson B.D."/>
            <person name="Daniel R."/>
            <person name="Muehling M."/>
        </authorList>
    </citation>
    <scope>NUCLEOTIDE SEQUENCE [LARGE SCALE GENOMIC DNA]</scope>
    <source>
        <strain evidence="2 3">Py-F3</strain>
    </source>
</reference>
<dbReference type="AlphaFoldDB" id="A0A0D8HNM3"/>
<evidence type="ECO:0000313" key="2">
    <source>
        <dbReference type="EMBL" id="KJF18736.1"/>
    </source>
</evidence>
<organism evidence="2 3">
    <name type="scientific">Acidithrix ferrooxidans</name>
    <dbReference type="NCBI Taxonomy" id="1280514"/>
    <lineage>
        <taxon>Bacteria</taxon>
        <taxon>Bacillati</taxon>
        <taxon>Actinomycetota</taxon>
        <taxon>Acidimicrobiia</taxon>
        <taxon>Acidimicrobiales</taxon>
        <taxon>Acidimicrobiaceae</taxon>
        <taxon>Acidithrix</taxon>
    </lineage>
</organism>
<dbReference type="OrthoDB" id="9799122at2"/>
<sequence>MKIEIFADIVCPWCFVGRRRLDEALTYFDHSDDVVISYRSFELDPGAQLYSGASIVELISKKYNVTLEEARGFNENLLNIGVELGIDFDFEKMSPTNSFDAHRLVQLAIKSGLGEEMVESLMKGYFEDGALISDHEQLASMASRAGMDFSRVSEVLGSDEFAIEVRRDESFAASIGVSGVPFYLIEDKYAISGAQDTMTFVSAMTAVWSKLK</sequence>
<protein>
    <submittedName>
        <fullName evidence="2">DSBA-like thioredoxin domain protein</fullName>
    </submittedName>
</protein>